<feature type="region of interest" description="Disordered" evidence="1">
    <location>
        <begin position="703"/>
        <end position="725"/>
    </location>
</feature>
<sequence>MLLKNKLVSLLVCSTSLLGWIHAQQQQQQDHRAIRYIRESLQKRYSDQGYHGNSKGGKKWVQYDDDEDDDYEEEYDDDEEDCEDDQDEDFDWNPQGKKKHYYRPPPIPYITFIDPRKTTSTQATTTENSADSTMTDRLIYSTTIDVDLGEGEIIGASTDSFWEPFGPYGIRGIEFTFDAPKPWEVPPEYPPEPICYDGTANNDQIDYLNHFTGMFGSFILDSGGPLDIQGPVAAKNMQAIGVNINTLANDEGYCRQARDVSRYGLVADEVSYGGHVNGSVAFSSVNVLLLYQTPQDCELSAGASSETATKVLGLFPDVFIQSSASLASYQATYKFNADNSVSSLAAADLNQKYMIFTFPPCSDQSCDAAPADADSLSNDILKGGSDWTGPPEDYFYEDKPTLLNIPVYVGQDYTITSEFVNAGGGILDACHTVFHFYPVNQNGDKVTDPAATFNLIRADNVVINGLILAPQANIYDAPTGGFGGQVVTMQTFHSQGATIYDYSSVATCRQGRFTCWPHTNDMIVEYPYSIVNASYHEDEIKISTSTADAETTTVILSSQGIVDYTTVPTTSHSTATVTQTATANATSTEAVLTTEIAQVIYLFNVTENVIDHTTATTTIGRTKTVANQTIDPTTSTLVLVATALVESVVTRTTTVTGILLPPQQTSEFASSSDTYSQTTAIAPETEHNVDDCTLVEHRHYHRHKHHKGYKNYKNEDGEDEDEDED</sequence>
<gene>
    <name evidence="3" type="ORF">MUCCIDRAFT_166967</name>
</gene>
<evidence type="ECO:0000256" key="2">
    <source>
        <dbReference type="SAM" id="SignalP"/>
    </source>
</evidence>
<protein>
    <recommendedName>
        <fullName evidence="5">Peptidase A1 domain-containing protein</fullName>
    </recommendedName>
</protein>
<proteinExistence type="predicted"/>
<keyword evidence="2" id="KW-0732">Signal</keyword>
<evidence type="ECO:0000256" key="1">
    <source>
        <dbReference type="SAM" id="MobiDB-lite"/>
    </source>
</evidence>
<comment type="caution">
    <text evidence="3">The sequence shown here is derived from an EMBL/GenBank/DDBJ whole genome shotgun (WGS) entry which is preliminary data.</text>
</comment>
<accession>A0A168I4Q5</accession>
<feature type="signal peptide" evidence="2">
    <location>
        <begin position="1"/>
        <end position="23"/>
    </location>
</feature>
<dbReference type="VEuPathDB" id="FungiDB:MUCCIDRAFT_166967"/>
<dbReference type="EMBL" id="AMYB01000008">
    <property type="protein sequence ID" value="OAC99547.1"/>
    <property type="molecule type" value="Genomic_DNA"/>
</dbReference>
<dbReference type="Proteomes" id="UP000077051">
    <property type="component" value="Unassembled WGS sequence"/>
</dbReference>
<dbReference type="STRING" id="747725.A0A168I4Q5"/>
<reference evidence="3 4" key="1">
    <citation type="submission" date="2015-06" db="EMBL/GenBank/DDBJ databases">
        <title>Expansion of signal transduction pathways in fungi by whole-genome duplication.</title>
        <authorList>
            <consortium name="DOE Joint Genome Institute"/>
            <person name="Corrochano L.M."/>
            <person name="Kuo A."/>
            <person name="Marcet-Houben M."/>
            <person name="Polaino S."/>
            <person name="Salamov A."/>
            <person name="Villalobos J.M."/>
            <person name="Alvarez M.I."/>
            <person name="Avalos J."/>
            <person name="Benito E.P."/>
            <person name="Benoit I."/>
            <person name="Burger G."/>
            <person name="Camino L.P."/>
            <person name="Canovas D."/>
            <person name="Cerda-Olmedo E."/>
            <person name="Cheng J.-F."/>
            <person name="Dominguez A."/>
            <person name="Elias M."/>
            <person name="Eslava A.P."/>
            <person name="Glaser F."/>
            <person name="Grimwood J."/>
            <person name="Gutierrez G."/>
            <person name="Heitman J."/>
            <person name="Henrissat B."/>
            <person name="Iturriaga E.A."/>
            <person name="Lang B.F."/>
            <person name="Lavin J.L."/>
            <person name="Lee S."/>
            <person name="Li W."/>
            <person name="Lindquist E."/>
            <person name="Lopez-Garcia S."/>
            <person name="Luque E.M."/>
            <person name="Marcos A.T."/>
            <person name="Martin J."/>
            <person name="Mccluskey K."/>
            <person name="Medina H.R."/>
            <person name="Miralles-Duran A."/>
            <person name="Miyazaki A."/>
            <person name="Munoz-Torres E."/>
            <person name="Oguiza J.A."/>
            <person name="Ohm R."/>
            <person name="Olmedo M."/>
            <person name="Orejas M."/>
            <person name="Ortiz-Castellanos L."/>
            <person name="Pisabarro A.G."/>
            <person name="Rodriguez-Romero J."/>
            <person name="Ruiz-Herrera J."/>
            <person name="Ruiz-Vazquez R."/>
            <person name="Sanz C."/>
            <person name="Schackwitz W."/>
            <person name="Schmutz J."/>
            <person name="Shahriari M."/>
            <person name="Shelest E."/>
            <person name="Silva-Franco F."/>
            <person name="Soanes D."/>
            <person name="Syed K."/>
            <person name="Tagua V.G."/>
            <person name="Talbot N.J."/>
            <person name="Thon M."/>
            <person name="De Vries R.P."/>
            <person name="Wiebenga A."/>
            <person name="Yadav J.S."/>
            <person name="Braun E.L."/>
            <person name="Baker S."/>
            <person name="Garre V."/>
            <person name="Horwitz B."/>
            <person name="Torres-Martinez S."/>
            <person name="Idnurm A."/>
            <person name="Herrera-Estrella A."/>
            <person name="Gabaldon T."/>
            <person name="Grigoriev I.V."/>
        </authorList>
    </citation>
    <scope>NUCLEOTIDE SEQUENCE [LARGE SCALE GENOMIC DNA]</scope>
    <source>
        <strain evidence="3 4">CBS 277.49</strain>
    </source>
</reference>
<evidence type="ECO:0008006" key="5">
    <source>
        <dbReference type="Google" id="ProtNLM"/>
    </source>
</evidence>
<name>A0A168I4Q5_MUCCL</name>
<feature type="compositionally biased region" description="Acidic residues" evidence="1">
    <location>
        <begin position="716"/>
        <end position="725"/>
    </location>
</feature>
<evidence type="ECO:0000313" key="3">
    <source>
        <dbReference type="EMBL" id="OAC99547.1"/>
    </source>
</evidence>
<feature type="compositionally biased region" description="Acidic residues" evidence="1">
    <location>
        <begin position="68"/>
        <end position="91"/>
    </location>
</feature>
<feature type="region of interest" description="Disordered" evidence="1">
    <location>
        <begin position="68"/>
        <end position="98"/>
    </location>
</feature>
<organism evidence="3 4">
    <name type="scientific">Mucor lusitanicus CBS 277.49</name>
    <dbReference type="NCBI Taxonomy" id="747725"/>
    <lineage>
        <taxon>Eukaryota</taxon>
        <taxon>Fungi</taxon>
        <taxon>Fungi incertae sedis</taxon>
        <taxon>Mucoromycota</taxon>
        <taxon>Mucoromycotina</taxon>
        <taxon>Mucoromycetes</taxon>
        <taxon>Mucorales</taxon>
        <taxon>Mucorineae</taxon>
        <taxon>Mucoraceae</taxon>
        <taxon>Mucor</taxon>
    </lineage>
</organism>
<feature type="chain" id="PRO_5007897729" description="Peptidase A1 domain-containing protein" evidence="2">
    <location>
        <begin position="24"/>
        <end position="725"/>
    </location>
</feature>
<dbReference type="OrthoDB" id="2419531at2759"/>
<dbReference type="AlphaFoldDB" id="A0A168I4Q5"/>
<evidence type="ECO:0000313" key="4">
    <source>
        <dbReference type="Proteomes" id="UP000077051"/>
    </source>
</evidence>
<keyword evidence="4" id="KW-1185">Reference proteome</keyword>